<organism evidence="2 3">
    <name type="scientific">Stichopus japonicus</name>
    <name type="common">Sea cucumber</name>
    <dbReference type="NCBI Taxonomy" id="307972"/>
    <lineage>
        <taxon>Eukaryota</taxon>
        <taxon>Metazoa</taxon>
        <taxon>Echinodermata</taxon>
        <taxon>Eleutherozoa</taxon>
        <taxon>Echinozoa</taxon>
        <taxon>Holothuroidea</taxon>
        <taxon>Aspidochirotacea</taxon>
        <taxon>Aspidochirotida</taxon>
        <taxon>Stichopodidae</taxon>
        <taxon>Apostichopus</taxon>
    </lineage>
</organism>
<reference evidence="2 3" key="1">
    <citation type="journal article" date="2017" name="PLoS Biol.">
        <title>The sea cucumber genome provides insights into morphological evolution and visceral regeneration.</title>
        <authorList>
            <person name="Zhang X."/>
            <person name="Sun L."/>
            <person name="Yuan J."/>
            <person name="Sun Y."/>
            <person name="Gao Y."/>
            <person name="Zhang L."/>
            <person name="Li S."/>
            <person name="Dai H."/>
            <person name="Hamel J.F."/>
            <person name="Liu C."/>
            <person name="Yu Y."/>
            <person name="Liu S."/>
            <person name="Lin W."/>
            <person name="Guo K."/>
            <person name="Jin S."/>
            <person name="Xu P."/>
            <person name="Storey K.B."/>
            <person name="Huan P."/>
            <person name="Zhang T."/>
            <person name="Zhou Y."/>
            <person name="Zhang J."/>
            <person name="Lin C."/>
            <person name="Li X."/>
            <person name="Xing L."/>
            <person name="Huo D."/>
            <person name="Sun M."/>
            <person name="Wang L."/>
            <person name="Mercier A."/>
            <person name="Li F."/>
            <person name="Yang H."/>
            <person name="Xiang J."/>
        </authorList>
    </citation>
    <scope>NUCLEOTIDE SEQUENCE [LARGE SCALE GENOMIC DNA]</scope>
    <source>
        <strain evidence="2">Shaxun</strain>
        <tissue evidence="2">Muscle</tissue>
    </source>
</reference>
<dbReference type="EMBL" id="MRZV01001223">
    <property type="protein sequence ID" value="PIK39590.1"/>
    <property type="molecule type" value="Genomic_DNA"/>
</dbReference>
<feature type="compositionally biased region" description="Acidic residues" evidence="1">
    <location>
        <begin position="28"/>
        <end position="38"/>
    </location>
</feature>
<name>A0A2G8JV46_STIJA</name>
<gene>
    <name evidence="2" type="ORF">BSL78_23565</name>
</gene>
<dbReference type="PANTHER" id="PTHR15555">
    <property type="entry name" value="ZINC FINGER HIT DOMAIN CONTAINING PROTEIN 2 PROTEIN FON -RELATED"/>
    <property type="match status" value="1"/>
</dbReference>
<evidence type="ECO:0000256" key="1">
    <source>
        <dbReference type="SAM" id="MobiDB-lite"/>
    </source>
</evidence>
<proteinExistence type="predicted"/>
<feature type="compositionally biased region" description="Basic and acidic residues" evidence="1">
    <location>
        <begin position="1"/>
        <end position="26"/>
    </location>
</feature>
<evidence type="ECO:0000313" key="3">
    <source>
        <dbReference type="Proteomes" id="UP000230750"/>
    </source>
</evidence>
<sequence>MDALKDSDMSVEEKKRMGEMLQRLEIENPADSDDEYSDNEQSLAERLQGVDLDADPDVVWERLTESERLEFAQILKSENLGMLVPSWKPWWMQHDAELIEVVKQEGLDSISLGSSQSSASVPKAISSIPKLSEILKNNEPSPLVVYDIINVIFSYSLLIRFYNGEVTEFTIELAQHLLDISQALSANKNYTSTEEAVHSAIEHVTKSLKEAGKQRLNCLQDVTHILLGKSPSHPLDYVEGALSDCWRIASSAKKSVAKDSSQKQFQKQLFGCKKKLEFHLAWAAEFPESFKIAAIEVQCLHRTLLQEEQLQRKVESSFDSRMAQVLHLSGLKVAWPSLTVPPLPVLPPPLPLPLYRSNHSLYRYPLYRSNHSLYRSPPLPVYHRLCRYPSTVYPQPLPLPLYRSNHRLCRYPSTGHTTASAVTPSTGLTTASAVTPSTGLTTASAVIPSTGLTTRLCGCPLYRSTTASTVTPSTV</sequence>
<feature type="region of interest" description="Disordered" evidence="1">
    <location>
        <begin position="1"/>
        <end position="42"/>
    </location>
</feature>
<dbReference type="InterPro" id="IPR039646">
    <property type="entry name" value="ZNHIT2"/>
</dbReference>
<evidence type="ECO:0000313" key="2">
    <source>
        <dbReference type="EMBL" id="PIK39590.1"/>
    </source>
</evidence>
<accession>A0A2G8JV46</accession>
<dbReference type="Proteomes" id="UP000230750">
    <property type="component" value="Unassembled WGS sequence"/>
</dbReference>
<dbReference type="AlphaFoldDB" id="A0A2G8JV46"/>
<protein>
    <submittedName>
        <fullName evidence="2">Putative zinc finger HIT domain-containing protein 2-like</fullName>
    </submittedName>
</protein>
<dbReference type="PANTHER" id="PTHR15555:SF0">
    <property type="entry name" value="ZINC FINGER HIT DOMAIN-CONTAINING PROTEIN 2"/>
    <property type="match status" value="1"/>
</dbReference>
<dbReference type="STRING" id="307972.A0A2G8JV46"/>
<comment type="caution">
    <text evidence="2">The sequence shown here is derived from an EMBL/GenBank/DDBJ whole genome shotgun (WGS) entry which is preliminary data.</text>
</comment>
<keyword evidence="3" id="KW-1185">Reference proteome</keyword>
<dbReference type="OrthoDB" id="10005492at2759"/>